<keyword evidence="7" id="KW-0464">Manganese</keyword>
<evidence type="ECO:0000256" key="2">
    <source>
        <dbReference type="ARBA" id="ARBA00007579"/>
    </source>
</evidence>
<keyword evidence="8" id="KW-0414">Isoprene biosynthesis</keyword>
<dbReference type="InterPro" id="IPR056375">
    <property type="entry name" value="Idi_bact"/>
</dbReference>
<evidence type="ECO:0000256" key="4">
    <source>
        <dbReference type="ARBA" id="ARBA00022490"/>
    </source>
</evidence>
<comment type="similarity">
    <text evidence="2">Belongs to the IPP isomerase type 1 family.</text>
</comment>
<dbReference type="EC" id="5.3.3.2" evidence="3"/>
<dbReference type="InterPro" id="IPR000086">
    <property type="entry name" value="NUDIX_hydrolase_dom"/>
</dbReference>
<dbReference type="NCBIfam" id="NF002995">
    <property type="entry name" value="PRK03759.1"/>
    <property type="match status" value="1"/>
</dbReference>
<dbReference type="PROSITE" id="PS51462">
    <property type="entry name" value="NUDIX"/>
    <property type="match status" value="1"/>
</dbReference>
<comment type="pathway">
    <text evidence="1">Isoprenoid biosynthesis; dimethylallyl diphosphate biosynthesis; dimethylallyl diphosphate from isopentenyl diphosphate: step 1/1.</text>
</comment>
<gene>
    <name evidence="11" type="ORF">METZ01_LOCUS21777</name>
</gene>
<dbReference type="GO" id="GO:0050992">
    <property type="term" value="P:dimethylallyl diphosphate biosynthetic process"/>
    <property type="evidence" value="ECO:0007669"/>
    <property type="project" value="UniProtKB-UniPathway"/>
</dbReference>
<keyword evidence="4" id="KW-0963">Cytoplasm</keyword>
<organism evidence="11">
    <name type="scientific">marine metagenome</name>
    <dbReference type="NCBI Taxonomy" id="408172"/>
    <lineage>
        <taxon>unclassified sequences</taxon>
        <taxon>metagenomes</taxon>
        <taxon>ecological metagenomes</taxon>
    </lineage>
</organism>
<keyword evidence="6" id="KW-0460">Magnesium</keyword>
<evidence type="ECO:0000256" key="6">
    <source>
        <dbReference type="ARBA" id="ARBA00022842"/>
    </source>
</evidence>
<dbReference type="GO" id="GO:0009240">
    <property type="term" value="P:isopentenyl diphosphate biosynthetic process"/>
    <property type="evidence" value="ECO:0007669"/>
    <property type="project" value="TreeGrafter"/>
</dbReference>
<dbReference type="PIRSF" id="PIRSF018427">
    <property type="entry name" value="Isopntndiph_ism"/>
    <property type="match status" value="1"/>
</dbReference>
<reference evidence="11" key="1">
    <citation type="submission" date="2018-05" db="EMBL/GenBank/DDBJ databases">
        <authorList>
            <person name="Lanie J.A."/>
            <person name="Ng W.-L."/>
            <person name="Kazmierczak K.M."/>
            <person name="Andrzejewski T.M."/>
            <person name="Davidsen T.M."/>
            <person name="Wayne K.J."/>
            <person name="Tettelin H."/>
            <person name="Glass J.I."/>
            <person name="Rusch D."/>
            <person name="Podicherti R."/>
            <person name="Tsui H.-C.T."/>
            <person name="Winkler M.E."/>
        </authorList>
    </citation>
    <scope>NUCLEOTIDE SEQUENCE</scope>
</reference>
<dbReference type="GO" id="GO:0005737">
    <property type="term" value="C:cytoplasm"/>
    <property type="evidence" value="ECO:0007669"/>
    <property type="project" value="TreeGrafter"/>
</dbReference>
<accession>A0A381PTY9</accession>
<protein>
    <recommendedName>
        <fullName evidence="3">isopentenyl-diphosphate Delta-isomerase</fullName>
        <ecNumber evidence="3">5.3.3.2</ecNumber>
    </recommendedName>
</protein>
<feature type="domain" description="Nudix hydrolase" evidence="10">
    <location>
        <begin position="25"/>
        <end position="157"/>
    </location>
</feature>
<dbReference type="EMBL" id="UINC01001048">
    <property type="protein sequence ID" value="SUZ68923.1"/>
    <property type="molecule type" value="Genomic_DNA"/>
</dbReference>
<dbReference type="GO" id="GO:0046872">
    <property type="term" value="F:metal ion binding"/>
    <property type="evidence" value="ECO:0007669"/>
    <property type="project" value="UniProtKB-KW"/>
</dbReference>
<keyword evidence="5" id="KW-0479">Metal-binding</keyword>
<keyword evidence="9" id="KW-0413">Isomerase</keyword>
<dbReference type="InterPro" id="IPR011876">
    <property type="entry name" value="IsopentenylPP_isomerase_typ1"/>
</dbReference>
<dbReference type="HAMAP" id="MF_00202">
    <property type="entry name" value="Idi"/>
    <property type="match status" value="1"/>
</dbReference>
<dbReference type="Pfam" id="PF00293">
    <property type="entry name" value="NUDIX"/>
    <property type="match status" value="1"/>
</dbReference>
<dbReference type="PANTHER" id="PTHR10885:SF0">
    <property type="entry name" value="ISOPENTENYL-DIPHOSPHATE DELTA-ISOMERASE"/>
    <property type="match status" value="1"/>
</dbReference>
<evidence type="ECO:0000256" key="5">
    <source>
        <dbReference type="ARBA" id="ARBA00022723"/>
    </source>
</evidence>
<evidence type="ECO:0000256" key="3">
    <source>
        <dbReference type="ARBA" id="ARBA00012057"/>
    </source>
</evidence>
<dbReference type="GO" id="GO:0004452">
    <property type="term" value="F:isopentenyl-diphosphate delta-isomerase activity"/>
    <property type="evidence" value="ECO:0007669"/>
    <property type="project" value="UniProtKB-EC"/>
</dbReference>
<evidence type="ECO:0000256" key="7">
    <source>
        <dbReference type="ARBA" id="ARBA00023211"/>
    </source>
</evidence>
<evidence type="ECO:0000256" key="1">
    <source>
        <dbReference type="ARBA" id="ARBA00004826"/>
    </source>
</evidence>
<dbReference type="InterPro" id="IPR015797">
    <property type="entry name" value="NUDIX_hydrolase-like_dom_sf"/>
</dbReference>
<evidence type="ECO:0000256" key="8">
    <source>
        <dbReference type="ARBA" id="ARBA00023229"/>
    </source>
</evidence>
<dbReference type="UniPathway" id="UPA00059">
    <property type="reaction ID" value="UER00104"/>
</dbReference>
<dbReference type="CDD" id="cd02885">
    <property type="entry name" value="NUDIX_IPP_Isomerase"/>
    <property type="match status" value="1"/>
</dbReference>
<dbReference type="AlphaFoldDB" id="A0A381PTY9"/>
<dbReference type="NCBIfam" id="TIGR02150">
    <property type="entry name" value="IPP_isom_1"/>
    <property type="match status" value="1"/>
</dbReference>
<sequence>MILVDPSDNEVGFLSKAECHEGDGQLHRAFSVFIFNSSGQVLLQKRSHQKKLWNLHWSNSCCSHPRKGEELHQAAKRRINEELSIDCDLHFIYKFSYQESFEEKGSEHELCSVLVGLYDGDLSVNKTEIADWQYIDGKELSTAIEEHPEQYTPWLKMEWAEMRKNYVNLINDLLDLSLRLEF</sequence>
<evidence type="ECO:0000313" key="11">
    <source>
        <dbReference type="EMBL" id="SUZ68923.1"/>
    </source>
</evidence>
<proteinExistence type="inferred from homology"/>
<dbReference type="SUPFAM" id="SSF55811">
    <property type="entry name" value="Nudix"/>
    <property type="match status" value="1"/>
</dbReference>
<evidence type="ECO:0000256" key="9">
    <source>
        <dbReference type="ARBA" id="ARBA00023235"/>
    </source>
</evidence>
<dbReference type="Gene3D" id="3.90.79.10">
    <property type="entry name" value="Nucleoside Triphosphate Pyrophosphohydrolase"/>
    <property type="match status" value="1"/>
</dbReference>
<evidence type="ECO:0000259" key="10">
    <source>
        <dbReference type="PROSITE" id="PS51462"/>
    </source>
</evidence>
<dbReference type="PANTHER" id="PTHR10885">
    <property type="entry name" value="ISOPENTENYL-DIPHOSPHATE DELTA-ISOMERASE"/>
    <property type="match status" value="1"/>
</dbReference>
<name>A0A381PTY9_9ZZZZ</name>